<evidence type="ECO:0000256" key="1">
    <source>
        <dbReference type="SAM" id="MobiDB-lite"/>
    </source>
</evidence>
<dbReference type="EMBL" id="BOQN01000038">
    <property type="protein sequence ID" value="GIM90843.1"/>
    <property type="molecule type" value="Genomic_DNA"/>
</dbReference>
<feature type="compositionally biased region" description="Basic residues" evidence="1">
    <location>
        <begin position="13"/>
        <end position="23"/>
    </location>
</feature>
<sequence length="66" mass="6905">METGAGPADRPVSRARRGARRARAQVALSGGPPVAAVVDPMPVPEKKCKFAAQRAVPWGSNPAKRT</sequence>
<organism evidence="2 3">
    <name type="scientific">Paractinoplanes toevensis</name>
    <dbReference type="NCBI Taxonomy" id="571911"/>
    <lineage>
        <taxon>Bacteria</taxon>
        <taxon>Bacillati</taxon>
        <taxon>Actinomycetota</taxon>
        <taxon>Actinomycetes</taxon>
        <taxon>Micromonosporales</taxon>
        <taxon>Micromonosporaceae</taxon>
        <taxon>Paractinoplanes</taxon>
    </lineage>
</organism>
<dbReference type="AlphaFoldDB" id="A0A919W540"/>
<dbReference type="Proteomes" id="UP000677082">
    <property type="component" value="Unassembled WGS sequence"/>
</dbReference>
<evidence type="ECO:0000313" key="2">
    <source>
        <dbReference type="EMBL" id="GIM90843.1"/>
    </source>
</evidence>
<evidence type="ECO:0000313" key="3">
    <source>
        <dbReference type="Proteomes" id="UP000677082"/>
    </source>
</evidence>
<gene>
    <name evidence="2" type="ORF">Ato02nite_026360</name>
</gene>
<proteinExistence type="predicted"/>
<name>A0A919W540_9ACTN</name>
<protein>
    <submittedName>
        <fullName evidence="2">Uncharacterized protein</fullName>
    </submittedName>
</protein>
<comment type="caution">
    <text evidence="2">The sequence shown here is derived from an EMBL/GenBank/DDBJ whole genome shotgun (WGS) entry which is preliminary data.</text>
</comment>
<keyword evidence="3" id="KW-1185">Reference proteome</keyword>
<reference evidence="2 3" key="1">
    <citation type="submission" date="2021-03" db="EMBL/GenBank/DDBJ databases">
        <title>Whole genome shotgun sequence of Actinoplanes toevensis NBRC 105298.</title>
        <authorList>
            <person name="Komaki H."/>
            <person name="Tamura T."/>
        </authorList>
    </citation>
    <scope>NUCLEOTIDE SEQUENCE [LARGE SCALE GENOMIC DNA]</scope>
    <source>
        <strain evidence="2 3">NBRC 105298</strain>
    </source>
</reference>
<feature type="region of interest" description="Disordered" evidence="1">
    <location>
        <begin position="1"/>
        <end position="28"/>
    </location>
</feature>
<accession>A0A919W540</accession>